<keyword evidence="7" id="KW-0791">Threonine biosynthesis</keyword>
<dbReference type="EC" id="4.2.3.1" evidence="4 11"/>
<dbReference type="HOGENOM" id="CLU_015170_1_0_6"/>
<dbReference type="SUPFAM" id="SSF53686">
    <property type="entry name" value="Tryptophan synthase beta subunit-like PLP-dependent enzymes"/>
    <property type="match status" value="1"/>
</dbReference>
<protein>
    <recommendedName>
        <fullName evidence="5 11">Threonine synthase</fullName>
        <ecNumber evidence="4 11">4.2.3.1</ecNumber>
    </recommendedName>
</protein>
<dbReference type="GO" id="GO:0004795">
    <property type="term" value="F:threonine synthase activity"/>
    <property type="evidence" value="ECO:0007669"/>
    <property type="project" value="UniProtKB-UniRule"/>
</dbReference>
<evidence type="ECO:0000256" key="2">
    <source>
        <dbReference type="ARBA" id="ARBA00004979"/>
    </source>
</evidence>
<evidence type="ECO:0000256" key="7">
    <source>
        <dbReference type="ARBA" id="ARBA00022697"/>
    </source>
</evidence>
<feature type="domain" description="Threonine synthase N-terminal" evidence="14">
    <location>
        <begin position="2"/>
        <end position="80"/>
    </location>
</feature>
<dbReference type="Proteomes" id="UP000019205">
    <property type="component" value="Chromosome"/>
</dbReference>
<dbReference type="InterPro" id="IPR004450">
    <property type="entry name" value="Thr_synthase-like"/>
</dbReference>
<keyword evidence="16" id="KW-1185">Reference proteome</keyword>
<dbReference type="OrthoDB" id="9763107at2"/>
<evidence type="ECO:0000259" key="13">
    <source>
        <dbReference type="Pfam" id="PF00291"/>
    </source>
</evidence>
<comment type="cofactor">
    <cofactor evidence="1 12">
        <name>pyridoxal 5'-phosphate</name>
        <dbReference type="ChEBI" id="CHEBI:597326"/>
    </cofactor>
</comment>
<dbReference type="InterPro" id="IPR000634">
    <property type="entry name" value="Ser/Thr_deHydtase_PyrdxlP-BS"/>
</dbReference>
<evidence type="ECO:0000256" key="11">
    <source>
        <dbReference type="NCBIfam" id="TIGR00260"/>
    </source>
</evidence>
<dbReference type="InterPro" id="IPR029144">
    <property type="entry name" value="Thr_synth_N"/>
</dbReference>
<name>A4ADF6_9GAMM</name>
<dbReference type="InterPro" id="IPR001926">
    <property type="entry name" value="TrpB-like_PALP"/>
</dbReference>
<evidence type="ECO:0000256" key="9">
    <source>
        <dbReference type="ARBA" id="ARBA00023239"/>
    </source>
</evidence>
<feature type="domain" description="Tryptophan synthase beta chain-like PALP" evidence="13">
    <location>
        <begin position="96"/>
        <end position="331"/>
    </location>
</feature>
<dbReference type="Pfam" id="PF14821">
    <property type="entry name" value="Thr_synth_N"/>
    <property type="match status" value="1"/>
</dbReference>
<dbReference type="STRING" id="314285.KT71_18162"/>
<dbReference type="AlphaFoldDB" id="A4ADF6"/>
<evidence type="ECO:0000259" key="14">
    <source>
        <dbReference type="Pfam" id="PF14821"/>
    </source>
</evidence>
<dbReference type="InterPro" id="IPR036052">
    <property type="entry name" value="TrpB-like_PALP_sf"/>
</dbReference>
<dbReference type="PANTHER" id="PTHR42690:SF1">
    <property type="entry name" value="THREONINE SYNTHASE-LIKE 2"/>
    <property type="match status" value="1"/>
</dbReference>
<comment type="pathway">
    <text evidence="2">Amino-acid biosynthesis; L-threonine biosynthesis; L-threonine from L-aspartate: step 5/5.</text>
</comment>
<proteinExistence type="inferred from homology"/>
<evidence type="ECO:0000313" key="16">
    <source>
        <dbReference type="Proteomes" id="UP000019205"/>
    </source>
</evidence>
<keyword evidence="9 15" id="KW-0456">Lyase</keyword>
<dbReference type="eggNOG" id="COG0498">
    <property type="taxonomic scope" value="Bacteria"/>
</dbReference>
<dbReference type="Gene3D" id="3.40.50.1100">
    <property type="match status" value="2"/>
</dbReference>
<evidence type="ECO:0000256" key="3">
    <source>
        <dbReference type="ARBA" id="ARBA00005517"/>
    </source>
</evidence>
<gene>
    <name evidence="15" type="ORF">KT71_18162</name>
</gene>
<comment type="caution">
    <text evidence="15">The sequence shown here is derived from an EMBL/GenBank/DDBJ whole genome shotgun (WGS) entry which is preliminary data.</text>
</comment>
<dbReference type="CDD" id="cd01560">
    <property type="entry name" value="Thr-synth_2"/>
    <property type="match status" value="1"/>
</dbReference>
<dbReference type="EMBL" id="AAOA02000001">
    <property type="protein sequence ID" value="EAQ95954.2"/>
    <property type="molecule type" value="Genomic_DNA"/>
</dbReference>
<evidence type="ECO:0000256" key="12">
    <source>
        <dbReference type="PIRSR" id="PIRSR604450-51"/>
    </source>
</evidence>
<evidence type="ECO:0000256" key="4">
    <source>
        <dbReference type="ARBA" id="ARBA00013028"/>
    </source>
</evidence>
<dbReference type="Pfam" id="PF24857">
    <property type="entry name" value="THR4_C"/>
    <property type="match status" value="1"/>
</dbReference>
<accession>A4ADF6</accession>
<evidence type="ECO:0000256" key="10">
    <source>
        <dbReference type="ARBA" id="ARBA00049144"/>
    </source>
</evidence>
<dbReference type="PROSITE" id="PS00165">
    <property type="entry name" value="DEHYDRATASE_SER_THR"/>
    <property type="match status" value="1"/>
</dbReference>
<comment type="similarity">
    <text evidence="3">Belongs to the threonine synthase family.</text>
</comment>
<dbReference type="InterPro" id="IPR051166">
    <property type="entry name" value="Threonine_Synthase"/>
</dbReference>
<dbReference type="NCBIfam" id="TIGR00260">
    <property type="entry name" value="thrC"/>
    <property type="match status" value="1"/>
</dbReference>
<dbReference type="RefSeq" id="WP_023659416.1">
    <property type="nucleotide sequence ID" value="NZ_CM002299.1"/>
</dbReference>
<evidence type="ECO:0000256" key="1">
    <source>
        <dbReference type="ARBA" id="ARBA00001933"/>
    </source>
</evidence>
<keyword evidence="6" id="KW-0028">Amino-acid biosynthesis</keyword>
<reference evidence="15 16" key="1">
    <citation type="journal article" date="2007" name="Proc. Natl. Acad. Sci. U.S.A.">
        <title>Characterization of a marine gammaproteobacterium capable of aerobic anoxygenic photosynthesis.</title>
        <authorList>
            <person name="Fuchs B.M."/>
            <person name="Spring S."/>
            <person name="Teeling H."/>
            <person name="Quast C."/>
            <person name="Wulf J."/>
            <person name="Schattenhofer M."/>
            <person name="Yan S."/>
            <person name="Ferriera S."/>
            <person name="Johnson J."/>
            <person name="Glockner F.O."/>
            <person name="Amann R."/>
        </authorList>
    </citation>
    <scope>NUCLEOTIDE SEQUENCE [LARGE SCALE GENOMIC DNA]</scope>
    <source>
        <strain evidence="15">KT71</strain>
    </source>
</reference>
<evidence type="ECO:0000256" key="5">
    <source>
        <dbReference type="ARBA" id="ARBA00018679"/>
    </source>
</evidence>
<dbReference type="GO" id="GO:0030170">
    <property type="term" value="F:pyridoxal phosphate binding"/>
    <property type="evidence" value="ECO:0007669"/>
    <property type="project" value="InterPro"/>
</dbReference>
<evidence type="ECO:0000313" key="15">
    <source>
        <dbReference type="EMBL" id="EAQ95954.2"/>
    </source>
</evidence>
<comment type="catalytic activity">
    <reaction evidence="10">
        <text>O-phospho-L-homoserine + H2O = L-threonine + phosphate</text>
        <dbReference type="Rhea" id="RHEA:10840"/>
        <dbReference type="ChEBI" id="CHEBI:15377"/>
        <dbReference type="ChEBI" id="CHEBI:43474"/>
        <dbReference type="ChEBI" id="CHEBI:57590"/>
        <dbReference type="ChEBI" id="CHEBI:57926"/>
        <dbReference type="EC" id="4.2.3.1"/>
    </reaction>
</comment>
<organism evidence="15 16">
    <name type="scientific">Congregibacter litoralis KT71</name>
    <dbReference type="NCBI Taxonomy" id="314285"/>
    <lineage>
        <taxon>Bacteria</taxon>
        <taxon>Pseudomonadati</taxon>
        <taxon>Pseudomonadota</taxon>
        <taxon>Gammaproteobacteria</taxon>
        <taxon>Cellvibrionales</taxon>
        <taxon>Halieaceae</taxon>
        <taxon>Congregibacter</taxon>
    </lineage>
</organism>
<evidence type="ECO:0000256" key="8">
    <source>
        <dbReference type="ARBA" id="ARBA00022898"/>
    </source>
</evidence>
<feature type="modified residue" description="N6-(pyridoxal phosphate)lysine" evidence="12">
    <location>
        <position position="112"/>
    </location>
</feature>
<evidence type="ECO:0000256" key="6">
    <source>
        <dbReference type="ARBA" id="ARBA00022605"/>
    </source>
</evidence>
<dbReference type="UniPathway" id="UPA00050">
    <property type="reaction ID" value="UER00065"/>
</dbReference>
<reference evidence="15 16" key="2">
    <citation type="journal article" date="2009" name="PLoS ONE">
        <title>The photosynthetic apparatus and its regulation in the aerobic gammaproteobacterium Congregibacter litoralis gen. nov., sp. nov.</title>
        <authorList>
            <person name="Spring S."/>
            <person name="Lunsdorf H."/>
            <person name="Fuchs B.M."/>
            <person name="Tindall B.J."/>
        </authorList>
    </citation>
    <scope>NUCLEOTIDE SEQUENCE [LARGE SCALE GENOMIC DNA]</scope>
    <source>
        <strain evidence="15">KT71</strain>
    </source>
</reference>
<dbReference type="GO" id="GO:0009088">
    <property type="term" value="P:threonine biosynthetic process"/>
    <property type="evidence" value="ECO:0007669"/>
    <property type="project" value="UniProtKB-UniRule"/>
</dbReference>
<dbReference type="Gene3D" id="3.90.1380.10">
    <property type="entry name" value="Threonine synthase, N-terminal domain"/>
    <property type="match status" value="1"/>
</dbReference>
<dbReference type="PANTHER" id="PTHR42690">
    <property type="entry name" value="THREONINE SYNTHASE FAMILY MEMBER"/>
    <property type="match status" value="1"/>
</dbReference>
<dbReference type="Pfam" id="PF00291">
    <property type="entry name" value="PALP"/>
    <property type="match status" value="1"/>
</dbReference>
<dbReference type="InterPro" id="IPR037158">
    <property type="entry name" value="Thr_synth_N_sf"/>
</dbReference>
<keyword evidence="8 12" id="KW-0663">Pyridoxal phosphate</keyword>
<sequence length="465" mass="50789">MRYISTRGSAPTLSFEEVLLTGLASDGGLYVPESLPSFTSAELEAMASLDYPSLAHRILLPFVEEAFTGEELREIIDDTYAVFRHSAVAPLVQLDHNQWVLELFHGPTLAFKDFALQLLGRLLDAILKRRGEKVVIMGATSGDTGSAAIAGCERCENIDIFILHPHGRVSEVQRRQMTTLSAPTIHNLAIEGNFDDCQAMVKASFRDQSFLPDGRRLVAVNSINWARIMAQIVYYFYAGLRLGAPHRAAAYSVPTGNFGDIFAGYLASKMGLPVAQLMIATNRNDVLHRLLSTGDYARQTLEHTLSPSMDISVSSNFERLMFDLYERDGAAIASLMAAFDDGDITLSDAAMEKARQLFASHRVDDAQTLACIADVWGRTEYLLDPHSAIGYAAATQPGANTQTPWVTLATAHPAKFPDAIKASAVGTTAQLPVHLADLFERSEHFDVLPNDIAAVQRFMSGHLGA</sequence>